<protein>
    <submittedName>
        <fullName evidence="1">Uncharacterized protein</fullName>
    </submittedName>
</protein>
<evidence type="ECO:0000313" key="2">
    <source>
        <dbReference type="Proteomes" id="UP000789738"/>
    </source>
</evidence>
<dbReference type="Proteomes" id="UP000789738">
    <property type="component" value="Unassembled WGS sequence"/>
</dbReference>
<name>A0AA86JJ03_9CLOT</name>
<dbReference type="AlphaFoldDB" id="A0AA86JJ03"/>
<gene>
    <name evidence="1" type="ORF">CNEO_41814</name>
</gene>
<dbReference type="RefSeq" id="WP_290369810.1">
    <property type="nucleotide sequence ID" value="NZ_CAKJVE010000004.1"/>
</dbReference>
<accession>A0AA86JJ03</accession>
<evidence type="ECO:0000313" key="1">
    <source>
        <dbReference type="EMBL" id="CAG9705372.1"/>
    </source>
</evidence>
<comment type="caution">
    <text evidence="1">The sequence shown here is derived from an EMBL/GenBank/DDBJ whole genome shotgun (WGS) entry which is preliminary data.</text>
</comment>
<organism evidence="1 2">
    <name type="scientific">Clostridium neonatale</name>
    <dbReference type="NCBI Taxonomy" id="137838"/>
    <lineage>
        <taxon>Bacteria</taxon>
        <taxon>Bacillati</taxon>
        <taxon>Bacillota</taxon>
        <taxon>Clostridia</taxon>
        <taxon>Eubacteriales</taxon>
        <taxon>Clostridiaceae</taxon>
        <taxon>Clostridium</taxon>
    </lineage>
</organism>
<sequence>MFAKCKCGLIWNISIKAKIPKEGYQCPECRTNEIKEKNIKI</sequence>
<proteinExistence type="predicted"/>
<reference evidence="1" key="1">
    <citation type="submission" date="2021-10" db="EMBL/GenBank/DDBJ databases">
        <authorList>
            <person name="Mesa V."/>
        </authorList>
    </citation>
    <scope>NUCLEOTIDE SEQUENCE</scope>
    <source>
        <strain evidence="1">CC3_PB</strain>
    </source>
</reference>
<dbReference type="EMBL" id="CAKJVE010000004">
    <property type="protein sequence ID" value="CAG9705372.1"/>
    <property type="molecule type" value="Genomic_DNA"/>
</dbReference>